<name>A0AAD9PBJ2_RIDPI</name>
<sequence>MQQKPARNSLNCVSYSGHKYQQLLSEICQNASEMVLSCCRLLRMWRN</sequence>
<evidence type="ECO:0000313" key="2">
    <source>
        <dbReference type="Proteomes" id="UP001209878"/>
    </source>
</evidence>
<dbReference type="Proteomes" id="UP001209878">
    <property type="component" value="Unassembled WGS sequence"/>
</dbReference>
<accession>A0AAD9PBJ2</accession>
<keyword evidence="2" id="KW-1185">Reference proteome</keyword>
<proteinExistence type="predicted"/>
<protein>
    <submittedName>
        <fullName evidence="1">Uncharacterized protein</fullName>
    </submittedName>
</protein>
<comment type="caution">
    <text evidence="1">The sequence shown here is derived from an EMBL/GenBank/DDBJ whole genome shotgun (WGS) entry which is preliminary data.</text>
</comment>
<organism evidence="1 2">
    <name type="scientific">Ridgeia piscesae</name>
    <name type="common">Tubeworm</name>
    <dbReference type="NCBI Taxonomy" id="27915"/>
    <lineage>
        <taxon>Eukaryota</taxon>
        <taxon>Metazoa</taxon>
        <taxon>Spiralia</taxon>
        <taxon>Lophotrochozoa</taxon>
        <taxon>Annelida</taxon>
        <taxon>Polychaeta</taxon>
        <taxon>Sedentaria</taxon>
        <taxon>Canalipalpata</taxon>
        <taxon>Sabellida</taxon>
        <taxon>Siboglinidae</taxon>
        <taxon>Ridgeia</taxon>
    </lineage>
</organism>
<reference evidence="1" key="1">
    <citation type="journal article" date="2023" name="Mol. Biol. Evol.">
        <title>Third-Generation Sequencing Reveals the Adaptive Role of the Epigenome in Three Deep-Sea Polychaetes.</title>
        <authorList>
            <person name="Perez M."/>
            <person name="Aroh O."/>
            <person name="Sun Y."/>
            <person name="Lan Y."/>
            <person name="Juniper S.K."/>
            <person name="Young C.R."/>
            <person name="Angers B."/>
            <person name="Qian P.Y."/>
        </authorList>
    </citation>
    <scope>NUCLEOTIDE SEQUENCE</scope>
    <source>
        <strain evidence="1">R07B-5</strain>
    </source>
</reference>
<gene>
    <name evidence="1" type="ORF">NP493_48g03043</name>
</gene>
<evidence type="ECO:0000313" key="1">
    <source>
        <dbReference type="EMBL" id="KAK2191653.1"/>
    </source>
</evidence>
<dbReference type="AlphaFoldDB" id="A0AAD9PBJ2"/>
<dbReference type="EMBL" id="JAODUO010000048">
    <property type="protein sequence ID" value="KAK2191653.1"/>
    <property type="molecule type" value="Genomic_DNA"/>
</dbReference>